<dbReference type="Proteomes" id="UP001163046">
    <property type="component" value="Unassembled WGS sequence"/>
</dbReference>
<organism evidence="1 2">
    <name type="scientific">Desmophyllum pertusum</name>
    <dbReference type="NCBI Taxonomy" id="174260"/>
    <lineage>
        <taxon>Eukaryota</taxon>
        <taxon>Metazoa</taxon>
        <taxon>Cnidaria</taxon>
        <taxon>Anthozoa</taxon>
        <taxon>Hexacorallia</taxon>
        <taxon>Scleractinia</taxon>
        <taxon>Caryophylliina</taxon>
        <taxon>Caryophylliidae</taxon>
        <taxon>Desmophyllum</taxon>
    </lineage>
</organism>
<name>A0A9W9Z3M5_9CNID</name>
<dbReference type="AlphaFoldDB" id="A0A9W9Z3M5"/>
<dbReference type="EMBL" id="MU826827">
    <property type="protein sequence ID" value="KAJ7374522.1"/>
    <property type="molecule type" value="Genomic_DNA"/>
</dbReference>
<sequence>MASSWSVGVGSLVKAYLGNPVIIIPDMIEAAMYRGVQQVVAFLQRKPERCRTSWLRRIYFTPTKDICICVIYSRQRQDKIGKLLNCKPAN</sequence>
<evidence type="ECO:0000313" key="2">
    <source>
        <dbReference type="Proteomes" id="UP001163046"/>
    </source>
</evidence>
<reference evidence="1" key="1">
    <citation type="submission" date="2023-01" db="EMBL/GenBank/DDBJ databases">
        <title>Genome assembly of the deep-sea coral Lophelia pertusa.</title>
        <authorList>
            <person name="Herrera S."/>
            <person name="Cordes E."/>
        </authorList>
    </citation>
    <scope>NUCLEOTIDE SEQUENCE</scope>
    <source>
        <strain evidence="1">USNM1676648</strain>
        <tissue evidence="1">Polyp</tissue>
    </source>
</reference>
<keyword evidence="2" id="KW-1185">Reference proteome</keyword>
<proteinExistence type="predicted"/>
<evidence type="ECO:0000313" key="1">
    <source>
        <dbReference type="EMBL" id="KAJ7374522.1"/>
    </source>
</evidence>
<protein>
    <submittedName>
        <fullName evidence="1">Uncharacterized protein</fullName>
    </submittedName>
</protein>
<gene>
    <name evidence="1" type="ORF">OS493_004860</name>
</gene>
<comment type="caution">
    <text evidence="1">The sequence shown here is derived from an EMBL/GenBank/DDBJ whole genome shotgun (WGS) entry which is preliminary data.</text>
</comment>
<dbReference type="OrthoDB" id="249932at2759"/>
<accession>A0A9W9Z3M5</accession>